<accession>A0A4Y2KYQ4</accession>
<sequence>MVRWAREWLGLSEVKRVLRVILPESASTKQAWLRICEIVHRDTTIQDTLPLSSSTRIWAGLEGARKKKSTIKLLSQPREPTRRPRDVRPRTCKPGARYVETLACP</sequence>
<reference evidence="1 2" key="1">
    <citation type="journal article" date="2019" name="Sci. Rep.">
        <title>Orb-weaving spider Araneus ventricosus genome elucidates the spidroin gene catalogue.</title>
        <authorList>
            <person name="Kono N."/>
            <person name="Nakamura H."/>
            <person name="Ohtoshi R."/>
            <person name="Moran D.A.P."/>
            <person name="Shinohara A."/>
            <person name="Yoshida Y."/>
            <person name="Fujiwara M."/>
            <person name="Mori M."/>
            <person name="Tomita M."/>
            <person name="Arakawa K."/>
        </authorList>
    </citation>
    <scope>NUCLEOTIDE SEQUENCE [LARGE SCALE GENOMIC DNA]</scope>
</reference>
<dbReference type="AlphaFoldDB" id="A0A4Y2KYQ4"/>
<evidence type="ECO:0000313" key="2">
    <source>
        <dbReference type="Proteomes" id="UP000499080"/>
    </source>
</evidence>
<comment type="caution">
    <text evidence="1">The sequence shown here is derived from an EMBL/GenBank/DDBJ whole genome shotgun (WGS) entry which is preliminary data.</text>
</comment>
<keyword evidence="2" id="KW-1185">Reference proteome</keyword>
<evidence type="ECO:0000313" key="1">
    <source>
        <dbReference type="EMBL" id="GBN07190.1"/>
    </source>
</evidence>
<protein>
    <submittedName>
        <fullName evidence="1">Uncharacterized protein</fullName>
    </submittedName>
</protein>
<gene>
    <name evidence="1" type="ORF">AVEN_246863_1</name>
</gene>
<proteinExistence type="predicted"/>
<name>A0A4Y2KYQ4_ARAVE</name>
<organism evidence="1 2">
    <name type="scientific">Araneus ventricosus</name>
    <name type="common">Orbweaver spider</name>
    <name type="synonym">Epeira ventricosa</name>
    <dbReference type="NCBI Taxonomy" id="182803"/>
    <lineage>
        <taxon>Eukaryota</taxon>
        <taxon>Metazoa</taxon>
        <taxon>Ecdysozoa</taxon>
        <taxon>Arthropoda</taxon>
        <taxon>Chelicerata</taxon>
        <taxon>Arachnida</taxon>
        <taxon>Araneae</taxon>
        <taxon>Araneomorphae</taxon>
        <taxon>Entelegynae</taxon>
        <taxon>Araneoidea</taxon>
        <taxon>Araneidae</taxon>
        <taxon>Araneus</taxon>
    </lineage>
</organism>
<dbReference type="Proteomes" id="UP000499080">
    <property type="component" value="Unassembled WGS sequence"/>
</dbReference>
<dbReference type="EMBL" id="BGPR01005140">
    <property type="protein sequence ID" value="GBN07190.1"/>
    <property type="molecule type" value="Genomic_DNA"/>
</dbReference>